<dbReference type="Proteomes" id="UP000064007">
    <property type="component" value="Chromosome 1"/>
</dbReference>
<evidence type="ECO:0000313" key="2">
    <source>
        <dbReference type="Proteomes" id="UP000064007"/>
    </source>
</evidence>
<dbReference type="HOGENOM" id="CLU_2844796_0_0_4"/>
<reference evidence="2" key="1">
    <citation type="submission" date="2014-12" db="EMBL/GenBank/DDBJ databases">
        <authorList>
            <person name="Salcher M.M."/>
        </authorList>
    </citation>
    <scope>NUCLEOTIDE SEQUENCE [LARGE SCALE GENOMIC DNA]</scope>
    <source>
        <strain evidence="2">MMS-10A-171</strain>
    </source>
</reference>
<dbReference type="EMBL" id="LN827929">
    <property type="protein sequence ID" value="CEZ19743.1"/>
    <property type="molecule type" value="Genomic_DNA"/>
</dbReference>
<organism evidence="1 2">
    <name type="scientific">Candidatus Methylopumilus planktonicus</name>
    <dbReference type="NCBI Taxonomy" id="1581557"/>
    <lineage>
        <taxon>Bacteria</taxon>
        <taxon>Pseudomonadati</taxon>
        <taxon>Pseudomonadota</taxon>
        <taxon>Betaproteobacteria</taxon>
        <taxon>Nitrosomonadales</taxon>
        <taxon>Methylophilaceae</taxon>
        <taxon>Candidatus Methylopumilus</taxon>
    </lineage>
</organism>
<proteinExistence type="predicted"/>
<protein>
    <submittedName>
        <fullName evidence="1">Uncharacterized protein</fullName>
    </submittedName>
</protein>
<gene>
    <name evidence="1" type="ORF">BN1208_0858</name>
</gene>
<name>A0A0D6EWT9_9PROT</name>
<sequence length="65" mass="7194">MVTKCPTASPKRPAILITPINKLVGVILLVDPQKKPIKKLFLETISHSKKSQHGSIRVFTTVQNC</sequence>
<dbReference type="AlphaFoldDB" id="A0A0D6EWT9"/>
<keyword evidence="2" id="KW-1185">Reference proteome</keyword>
<accession>A0A0D6EWT9</accession>
<evidence type="ECO:0000313" key="1">
    <source>
        <dbReference type="EMBL" id="CEZ19743.1"/>
    </source>
</evidence>
<dbReference type="KEGG" id="mbat:BN1208_0858"/>